<dbReference type="EMBL" id="JALPRF010000019">
    <property type="protein sequence ID" value="MCK8496129.1"/>
    <property type="molecule type" value="Genomic_DNA"/>
</dbReference>
<comment type="caution">
    <text evidence="3">The sequence shown here is derived from an EMBL/GenBank/DDBJ whole genome shotgun (WGS) entry which is preliminary data.</text>
</comment>
<evidence type="ECO:0000313" key="4">
    <source>
        <dbReference type="Proteomes" id="UP001202180"/>
    </source>
</evidence>
<dbReference type="InterPro" id="IPR011006">
    <property type="entry name" value="CheY-like_superfamily"/>
</dbReference>
<evidence type="ECO:0000313" key="3">
    <source>
        <dbReference type="EMBL" id="MCK8496129.1"/>
    </source>
</evidence>
<dbReference type="PROSITE" id="PS50110">
    <property type="entry name" value="RESPONSE_REGULATORY"/>
    <property type="match status" value="1"/>
</dbReference>
<gene>
    <name evidence="3" type="ORF">M0L20_29955</name>
</gene>
<dbReference type="Proteomes" id="UP001202180">
    <property type="component" value="Unassembled WGS sequence"/>
</dbReference>
<evidence type="ECO:0000256" key="1">
    <source>
        <dbReference type="PROSITE-ProRule" id="PRU00169"/>
    </source>
</evidence>
<protein>
    <submittedName>
        <fullName evidence="3">Response regulator</fullName>
    </submittedName>
</protein>
<keyword evidence="1" id="KW-0597">Phosphoprotein</keyword>
<dbReference type="InterPro" id="IPR001789">
    <property type="entry name" value="Sig_transdc_resp-reg_receiver"/>
</dbReference>
<dbReference type="CDD" id="cd17557">
    <property type="entry name" value="REC_Rcp-like"/>
    <property type="match status" value="1"/>
</dbReference>
<feature type="domain" description="Response regulatory" evidence="2">
    <location>
        <begin position="6"/>
        <end position="128"/>
    </location>
</feature>
<organism evidence="3 4">
    <name type="scientific">Spirosoma liriopis</name>
    <dbReference type="NCBI Taxonomy" id="2937440"/>
    <lineage>
        <taxon>Bacteria</taxon>
        <taxon>Pseudomonadati</taxon>
        <taxon>Bacteroidota</taxon>
        <taxon>Cytophagia</taxon>
        <taxon>Cytophagales</taxon>
        <taxon>Cytophagaceae</taxon>
        <taxon>Spirosoma</taxon>
    </lineage>
</organism>
<dbReference type="SMART" id="SM00448">
    <property type="entry name" value="REC"/>
    <property type="match status" value="1"/>
</dbReference>
<keyword evidence="4" id="KW-1185">Reference proteome</keyword>
<name>A0ABT0HV97_9BACT</name>
<dbReference type="Gene3D" id="3.40.50.2300">
    <property type="match status" value="1"/>
</dbReference>
<dbReference type="PANTHER" id="PTHR44520:SF2">
    <property type="entry name" value="RESPONSE REGULATOR RCP1"/>
    <property type="match status" value="1"/>
</dbReference>
<reference evidence="3 4" key="1">
    <citation type="submission" date="2022-04" db="EMBL/GenBank/DDBJ databases">
        <title>Spirosoma sp. strain RP8 genome sequencing and assembly.</title>
        <authorList>
            <person name="Jung Y."/>
        </authorList>
    </citation>
    <scope>NUCLEOTIDE SEQUENCE [LARGE SCALE GENOMIC DNA]</scope>
    <source>
        <strain evidence="3 4">RP8</strain>
    </source>
</reference>
<dbReference type="Pfam" id="PF00072">
    <property type="entry name" value="Response_reg"/>
    <property type="match status" value="1"/>
</dbReference>
<dbReference type="InterPro" id="IPR052893">
    <property type="entry name" value="TCS_response_regulator"/>
</dbReference>
<feature type="modified residue" description="4-aspartylphosphate" evidence="1">
    <location>
        <position position="59"/>
    </location>
</feature>
<proteinExistence type="predicted"/>
<evidence type="ECO:0000259" key="2">
    <source>
        <dbReference type="PROSITE" id="PS50110"/>
    </source>
</evidence>
<dbReference type="SUPFAM" id="SSF52172">
    <property type="entry name" value="CheY-like"/>
    <property type="match status" value="1"/>
</dbReference>
<sequence length="142" mass="16368">MSKQGPILLIEDDEDDQLLISRAIRSLNVVNPIKVFHNGQEALDYLEVAQQQPFLILCDINMPLLNGLELRAKINQSDYLREKAIPFVFLTTSASAEAIREAYHESVQGFYQKAATFNELEKQIRLIVEYWQSCLHPNSRLY</sequence>
<accession>A0ABT0HV97</accession>
<dbReference type="PANTHER" id="PTHR44520">
    <property type="entry name" value="RESPONSE REGULATOR RCP1-RELATED"/>
    <property type="match status" value="1"/>
</dbReference>
<dbReference type="RefSeq" id="WP_248481016.1">
    <property type="nucleotide sequence ID" value="NZ_JALPRF010000019.1"/>
</dbReference>